<evidence type="ECO:0000313" key="2">
    <source>
        <dbReference type="EMBL" id="KAK2554087.1"/>
    </source>
</evidence>
<dbReference type="AlphaFoldDB" id="A0AAD9UY76"/>
<evidence type="ECO:0000259" key="1">
    <source>
        <dbReference type="Pfam" id="PF03184"/>
    </source>
</evidence>
<gene>
    <name evidence="2" type="ORF">P5673_024433</name>
</gene>
<sequence length="273" mass="31242">MGYTRRMVTTSQPVITRALWLETRDRFVNEIVEAVANYNIPDQLIINVDQTPSKFVPTENKHWNGTALPYQLIYQGKTAQSLQTTNFPEGFCLSDHEKHWSNEKETLRLINEVIHPYMQRTKTRLNLAENAKTLLIWDAFKAKLSKVVEERLKELNIISVIVPKNMTHHLQPLDLSTNGAVKKMEKHAFSEYFTSCITEEMLRDPGKDVTTIIVDLKLSTLKPRHGKLMKELDEWLLSEKGKSIILSGCKSSGITGTVRKVRSGEMSSLDPYL</sequence>
<dbReference type="Proteomes" id="UP001249851">
    <property type="component" value="Unassembled WGS sequence"/>
</dbReference>
<evidence type="ECO:0000313" key="3">
    <source>
        <dbReference type="Proteomes" id="UP001249851"/>
    </source>
</evidence>
<organism evidence="2 3">
    <name type="scientific">Acropora cervicornis</name>
    <name type="common">Staghorn coral</name>
    <dbReference type="NCBI Taxonomy" id="6130"/>
    <lineage>
        <taxon>Eukaryota</taxon>
        <taxon>Metazoa</taxon>
        <taxon>Cnidaria</taxon>
        <taxon>Anthozoa</taxon>
        <taxon>Hexacorallia</taxon>
        <taxon>Scleractinia</taxon>
        <taxon>Astrocoeniina</taxon>
        <taxon>Acroporidae</taxon>
        <taxon>Acropora</taxon>
    </lineage>
</organism>
<reference evidence="2" key="1">
    <citation type="journal article" date="2023" name="G3 (Bethesda)">
        <title>Whole genome assembly and annotation of the endangered Caribbean coral Acropora cervicornis.</title>
        <authorList>
            <person name="Selwyn J.D."/>
            <person name="Vollmer S.V."/>
        </authorList>
    </citation>
    <scope>NUCLEOTIDE SEQUENCE</scope>
    <source>
        <strain evidence="2">K2</strain>
    </source>
</reference>
<keyword evidence="3" id="KW-1185">Reference proteome</keyword>
<dbReference type="GO" id="GO:0003676">
    <property type="term" value="F:nucleic acid binding"/>
    <property type="evidence" value="ECO:0007669"/>
    <property type="project" value="InterPro"/>
</dbReference>
<feature type="domain" description="DDE-1" evidence="1">
    <location>
        <begin position="65"/>
        <end position="193"/>
    </location>
</feature>
<protein>
    <recommendedName>
        <fullName evidence="1">DDE-1 domain-containing protein</fullName>
    </recommendedName>
</protein>
<dbReference type="EMBL" id="JARQWQ010000072">
    <property type="protein sequence ID" value="KAK2554087.1"/>
    <property type="molecule type" value="Genomic_DNA"/>
</dbReference>
<comment type="caution">
    <text evidence="2">The sequence shown here is derived from an EMBL/GenBank/DDBJ whole genome shotgun (WGS) entry which is preliminary data.</text>
</comment>
<dbReference type="Pfam" id="PF03184">
    <property type="entry name" value="DDE_1"/>
    <property type="match status" value="1"/>
</dbReference>
<proteinExistence type="predicted"/>
<name>A0AAD9UY76_ACRCE</name>
<reference evidence="2" key="2">
    <citation type="journal article" date="2023" name="Science">
        <title>Genomic signatures of disease resistance in endangered staghorn corals.</title>
        <authorList>
            <person name="Vollmer S.V."/>
            <person name="Selwyn J.D."/>
            <person name="Despard B.A."/>
            <person name="Roesel C.L."/>
        </authorList>
    </citation>
    <scope>NUCLEOTIDE SEQUENCE</scope>
    <source>
        <strain evidence="2">K2</strain>
    </source>
</reference>
<accession>A0AAD9UY76</accession>
<dbReference type="InterPro" id="IPR004875">
    <property type="entry name" value="DDE_SF_endonuclease_dom"/>
</dbReference>